<dbReference type="EMBL" id="VTOW01000001">
    <property type="protein sequence ID" value="NKE69223.1"/>
    <property type="molecule type" value="Genomic_DNA"/>
</dbReference>
<gene>
    <name evidence="2" type="ORF">MNODULE_00455</name>
</gene>
<evidence type="ECO:0000256" key="1">
    <source>
        <dbReference type="SAM" id="MobiDB-lite"/>
    </source>
</evidence>
<comment type="caution">
    <text evidence="2">The sequence shown here is derived from an EMBL/GenBank/DDBJ whole genome shotgun (WGS) entry which is preliminary data.</text>
</comment>
<organism evidence="2 3">
    <name type="scientific">Candidatus Manganitrophus noduliformans</name>
    <dbReference type="NCBI Taxonomy" id="2606439"/>
    <lineage>
        <taxon>Bacteria</taxon>
        <taxon>Pseudomonadati</taxon>
        <taxon>Nitrospirota</taxon>
        <taxon>Nitrospiria</taxon>
        <taxon>Candidatus Troglogloeales</taxon>
        <taxon>Candidatus Manganitrophaceae</taxon>
        <taxon>Candidatus Manganitrophus</taxon>
    </lineage>
</organism>
<sequence length="102" mass="11286">MRKRAIASLKTGDPPTGRRSIAFYGAAPDQSETEEDDNAGQHRNIGAEDPEDLHATLKKLVTEEEGHHQTEDAGRREQGQNEFSSLRGHTLKLKLIFPGIIP</sequence>
<proteinExistence type="predicted"/>
<protein>
    <submittedName>
        <fullName evidence="2">Uncharacterized protein</fullName>
    </submittedName>
</protein>
<evidence type="ECO:0000313" key="2">
    <source>
        <dbReference type="EMBL" id="NKE69223.1"/>
    </source>
</evidence>
<dbReference type="AlphaFoldDB" id="A0A7X6DL66"/>
<feature type="compositionally biased region" description="Basic and acidic residues" evidence="1">
    <location>
        <begin position="52"/>
        <end position="79"/>
    </location>
</feature>
<keyword evidence="3" id="KW-1185">Reference proteome</keyword>
<evidence type="ECO:0000313" key="3">
    <source>
        <dbReference type="Proteomes" id="UP000534783"/>
    </source>
</evidence>
<feature type="region of interest" description="Disordered" evidence="1">
    <location>
        <begin position="1"/>
        <end position="88"/>
    </location>
</feature>
<reference evidence="2 3" key="1">
    <citation type="journal article" date="2020" name="Nature">
        <title>Bacterial chemolithoautotrophy via manganese oxidation.</title>
        <authorList>
            <person name="Yu H."/>
            <person name="Leadbetter J.R."/>
        </authorList>
    </citation>
    <scope>NUCLEOTIDE SEQUENCE [LARGE SCALE GENOMIC DNA]</scope>
    <source>
        <strain evidence="2 3">Mn-1</strain>
    </source>
</reference>
<name>A0A7X6DL66_9BACT</name>
<dbReference type="RefSeq" id="WP_168057541.1">
    <property type="nucleotide sequence ID" value="NZ_VTOW01000001.1"/>
</dbReference>
<dbReference type="Proteomes" id="UP000534783">
    <property type="component" value="Unassembled WGS sequence"/>
</dbReference>
<accession>A0A7X6DL66</accession>